<dbReference type="SUPFAM" id="SSF56219">
    <property type="entry name" value="DNase I-like"/>
    <property type="match status" value="1"/>
</dbReference>
<proteinExistence type="predicted"/>
<dbReference type="CDD" id="cd09076">
    <property type="entry name" value="L1-EN"/>
    <property type="match status" value="1"/>
</dbReference>
<organism evidence="2 3">
    <name type="scientific">Leptobrachium leishanense</name>
    <name type="common">Leishan spiny toad</name>
    <dbReference type="NCBI Taxonomy" id="445787"/>
    <lineage>
        <taxon>Eukaryota</taxon>
        <taxon>Metazoa</taxon>
        <taxon>Chordata</taxon>
        <taxon>Craniata</taxon>
        <taxon>Vertebrata</taxon>
        <taxon>Euteleostomi</taxon>
        <taxon>Amphibia</taxon>
        <taxon>Batrachia</taxon>
        <taxon>Anura</taxon>
        <taxon>Pelobatoidea</taxon>
        <taxon>Megophryidae</taxon>
        <taxon>Leptobrachium</taxon>
    </lineage>
</organism>
<dbReference type="OrthoDB" id="10070415at2759"/>
<dbReference type="SUPFAM" id="SSF56672">
    <property type="entry name" value="DNA/RNA polymerases"/>
    <property type="match status" value="1"/>
</dbReference>
<dbReference type="InterPro" id="IPR005135">
    <property type="entry name" value="Endo/exonuclease/phosphatase"/>
</dbReference>
<sequence>MDSLNSTCFKPRDLTLLSYNVRGLNAPEKRSRLLRELYLTRASVAMLQETHFREGSAPLLRDRRFPTGYFSNYTGGKSRGVAILFANDIPFVFQDSRVDSEGRFLFVKGTIAEVVYTFATIYISNVAQSTCFARIMTKLRQFQEGILVVAGDMNTALHPLVDTSAGSSAIPPHALRLLRRSLHEMRLVDTWRAFHPGERDFTFYSNVHRVSSRLDYIFLEQFHLDLVVETRIHPTTWSDHAPISIRMTSPLFRPRERNWRLNASLLSDLGVLTGVREVLTRYFEENLSTEVAQPTVWEAHKSVVRGDFISRSTALKKVREGQRLTLLEEIRTLELRRGGDADAETQSRLLAARRSLNDLLSFDIKQAAARTRCFFALNENRPGKLLARMLRKQRQLAYIPKIRVLGGHTTLRPEEISEAFRDYYSSLYNVTDTPPSVGNIRDYLNTNLRTRLRTTETERLDLPITAEELSLALKSAKNGKSPGPDGLPVEYYKEFRDLLLSPLLSTLNSIKEGTPFHPHTLSATITVLLKPGKDPAECANYRPISLLNSDIKLLARVLADRLKEHLPRLVHPDQVGFVPGREARDGTQRAINALVVARRSGRRLLLLSTDAEKAFDRVCWSFLFHTLQNMGLGPGFLGWVRALYTGPTARIKVNGALSASFRISNGTRQGCPLSPLLFALSLEPFLEAIRRDPAIPGLKGTTQDHKVTAYADDLLFFLTEARHSLPAVLSAFDTFGKLAGLKINMSKSEILNVSVPEGEAGRLQSSFPFHWCTSRMKYLGVWLSSTPSDLYALNYLPLLGTIRADLAVWTTKFISWLGRVAVFKMNILPRLLYLFQAAPVAIPSSFFAALKAEMIKFVWAGRKPRIRLSVLCRPKMAGGLALPDLVTYYRAAQLNRLVDWSSEGRGDGWLDMEGQMWQYRYGCCLGFPRERCQRRPALTP</sequence>
<reference evidence="2" key="1">
    <citation type="submission" date="2025-08" db="UniProtKB">
        <authorList>
            <consortium name="Ensembl"/>
        </authorList>
    </citation>
    <scope>IDENTIFICATION</scope>
</reference>
<protein>
    <recommendedName>
        <fullName evidence="1">Reverse transcriptase domain-containing protein</fullName>
    </recommendedName>
</protein>
<evidence type="ECO:0000313" key="3">
    <source>
        <dbReference type="Proteomes" id="UP000694569"/>
    </source>
</evidence>
<dbReference type="CDD" id="cd01650">
    <property type="entry name" value="RT_nLTR_like"/>
    <property type="match status" value="1"/>
</dbReference>
<dbReference type="Ensembl" id="ENSLLET00000006008.1">
    <property type="protein sequence ID" value="ENSLLEP00000005763.1"/>
    <property type="gene ID" value="ENSLLEG00000003650.1"/>
</dbReference>
<dbReference type="InterPro" id="IPR000477">
    <property type="entry name" value="RT_dom"/>
</dbReference>
<dbReference type="InterPro" id="IPR043502">
    <property type="entry name" value="DNA/RNA_pol_sf"/>
</dbReference>
<dbReference type="InterPro" id="IPR036691">
    <property type="entry name" value="Endo/exonu/phosph_ase_sf"/>
</dbReference>
<dbReference type="GeneTree" id="ENSGT00940000165023"/>
<keyword evidence="3" id="KW-1185">Reference proteome</keyword>
<dbReference type="PROSITE" id="PS50878">
    <property type="entry name" value="RT_POL"/>
    <property type="match status" value="1"/>
</dbReference>
<dbReference type="Proteomes" id="UP000694569">
    <property type="component" value="Unplaced"/>
</dbReference>
<evidence type="ECO:0000313" key="2">
    <source>
        <dbReference type="Ensembl" id="ENSLLEP00000005763.1"/>
    </source>
</evidence>
<feature type="domain" description="Reverse transcriptase" evidence="1">
    <location>
        <begin position="509"/>
        <end position="783"/>
    </location>
</feature>
<dbReference type="PANTHER" id="PTHR31635:SF196">
    <property type="entry name" value="REVERSE TRANSCRIPTASE DOMAIN-CONTAINING PROTEIN-RELATED"/>
    <property type="match status" value="1"/>
</dbReference>
<dbReference type="PANTHER" id="PTHR31635">
    <property type="entry name" value="REVERSE TRANSCRIPTASE DOMAIN-CONTAINING PROTEIN-RELATED"/>
    <property type="match status" value="1"/>
</dbReference>
<dbReference type="GO" id="GO:0003824">
    <property type="term" value="F:catalytic activity"/>
    <property type="evidence" value="ECO:0007669"/>
    <property type="project" value="InterPro"/>
</dbReference>
<name>A0A8C5LXL8_9ANUR</name>
<dbReference type="AlphaFoldDB" id="A0A8C5LXL8"/>
<dbReference type="Pfam" id="PF03372">
    <property type="entry name" value="Exo_endo_phos"/>
    <property type="match status" value="1"/>
</dbReference>
<dbReference type="Pfam" id="PF00078">
    <property type="entry name" value="RVT_1"/>
    <property type="match status" value="1"/>
</dbReference>
<accession>A0A8C5LXL8</accession>
<evidence type="ECO:0000259" key="1">
    <source>
        <dbReference type="PROSITE" id="PS50878"/>
    </source>
</evidence>
<reference evidence="2" key="2">
    <citation type="submission" date="2025-09" db="UniProtKB">
        <authorList>
            <consortium name="Ensembl"/>
        </authorList>
    </citation>
    <scope>IDENTIFICATION</scope>
</reference>
<dbReference type="Gene3D" id="3.60.10.10">
    <property type="entry name" value="Endonuclease/exonuclease/phosphatase"/>
    <property type="match status" value="1"/>
</dbReference>